<gene>
    <name evidence="4" type="ORF">AVEN_147274_1</name>
</gene>
<evidence type="ECO:0000313" key="5">
    <source>
        <dbReference type="Proteomes" id="UP000499080"/>
    </source>
</evidence>
<dbReference type="AlphaFoldDB" id="A0A4Y2L8I6"/>
<dbReference type="EMBL" id="BGPR01005520">
    <property type="protein sequence ID" value="GBN10938.1"/>
    <property type="molecule type" value="Genomic_DNA"/>
</dbReference>
<dbReference type="SMART" id="SM00875">
    <property type="entry name" value="BACK"/>
    <property type="match status" value="1"/>
</dbReference>
<organism evidence="4 5">
    <name type="scientific">Araneus ventricosus</name>
    <name type="common">Orbweaver spider</name>
    <name type="synonym">Epeira ventricosa</name>
    <dbReference type="NCBI Taxonomy" id="182803"/>
    <lineage>
        <taxon>Eukaryota</taxon>
        <taxon>Metazoa</taxon>
        <taxon>Ecdysozoa</taxon>
        <taxon>Arthropoda</taxon>
        <taxon>Chelicerata</taxon>
        <taxon>Arachnida</taxon>
        <taxon>Araneae</taxon>
        <taxon>Araneomorphae</taxon>
        <taxon>Entelegynae</taxon>
        <taxon>Araneoidea</taxon>
        <taxon>Araneidae</taxon>
        <taxon>Araneus</taxon>
    </lineage>
</organism>
<dbReference type="InterPro" id="IPR011705">
    <property type="entry name" value="BACK"/>
</dbReference>
<dbReference type="Proteomes" id="UP000499080">
    <property type="component" value="Unassembled WGS sequence"/>
</dbReference>
<dbReference type="OrthoDB" id="6052799at2759"/>
<evidence type="ECO:0000313" key="4">
    <source>
        <dbReference type="EMBL" id="GBN10938.1"/>
    </source>
</evidence>
<proteinExistence type="predicted"/>
<sequence length="351" mass="41082">MTSANCLPILTAASQMNRLAMYEDCRRYALVHFTDILETSYGGLEDLPFEILIKLLESKSLNVISERSVWEAIISWTEANSSIRLPHVPALLVCLRLQEATDEELIAEILSHTIVSNNPHIFGLILSNEFNSYRIQCTVHSQHASSESLYKNLPYLYDPRMPNRLHLIARNTCWGSELFLTYDKEFDFGRRIEEARSFVDMMLQIGKHIYIFKQMIMVDILDIIEEAWVSLIPADHYEHHPKKIEVYDPNQNTWISLPDLPFQYQFTGAVVVDDKILVYEDNEESRRRFQKVDPPVYWDDGAQIWGIVDESSPWFHIERYSVLRLDEYSIVKDLTAKNKCPENEWERIFLV</sequence>
<name>A0A4Y2L8I6_ARAVE</name>
<keyword evidence="5" id="KW-1185">Reference proteome</keyword>
<dbReference type="Gene3D" id="2.120.10.80">
    <property type="entry name" value="Kelch-type beta propeller"/>
    <property type="match status" value="1"/>
</dbReference>
<dbReference type="Pfam" id="PF07707">
    <property type="entry name" value="BACK"/>
    <property type="match status" value="1"/>
</dbReference>
<dbReference type="PANTHER" id="PTHR45632">
    <property type="entry name" value="LD33804P"/>
    <property type="match status" value="1"/>
</dbReference>
<evidence type="ECO:0000256" key="1">
    <source>
        <dbReference type="ARBA" id="ARBA00022441"/>
    </source>
</evidence>
<protein>
    <recommendedName>
        <fullName evidence="3">BACK domain-containing protein</fullName>
    </recommendedName>
</protein>
<dbReference type="SUPFAM" id="SSF117281">
    <property type="entry name" value="Kelch motif"/>
    <property type="match status" value="1"/>
</dbReference>
<comment type="caution">
    <text evidence="4">The sequence shown here is derived from an EMBL/GenBank/DDBJ whole genome shotgun (WGS) entry which is preliminary data.</text>
</comment>
<dbReference type="InterPro" id="IPR015915">
    <property type="entry name" value="Kelch-typ_b-propeller"/>
</dbReference>
<keyword evidence="1" id="KW-0880">Kelch repeat</keyword>
<feature type="domain" description="BACK" evidence="3">
    <location>
        <begin position="6"/>
        <end position="110"/>
    </location>
</feature>
<accession>A0A4Y2L8I6</accession>
<reference evidence="4 5" key="1">
    <citation type="journal article" date="2019" name="Sci. Rep.">
        <title>Orb-weaving spider Araneus ventricosus genome elucidates the spidroin gene catalogue.</title>
        <authorList>
            <person name="Kono N."/>
            <person name="Nakamura H."/>
            <person name="Ohtoshi R."/>
            <person name="Moran D.A.P."/>
            <person name="Shinohara A."/>
            <person name="Yoshida Y."/>
            <person name="Fujiwara M."/>
            <person name="Mori M."/>
            <person name="Tomita M."/>
            <person name="Arakawa K."/>
        </authorList>
    </citation>
    <scope>NUCLEOTIDE SEQUENCE [LARGE SCALE GENOMIC DNA]</scope>
</reference>
<keyword evidence="2" id="KW-0677">Repeat</keyword>
<dbReference type="Gene3D" id="1.25.40.420">
    <property type="match status" value="1"/>
</dbReference>
<dbReference type="PANTHER" id="PTHR45632:SF3">
    <property type="entry name" value="KELCH-LIKE PROTEIN 32"/>
    <property type="match status" value="1"/>
</dbReference>
<evidence type="ECO:0000259" key="3">
    <source>
        <dbReference type="SMART" id="SM00875"/>
    </source>
</evidence>
<evidence type="ECO:0000256" key="2">
    <source>
        <dbReference type="ARBA" id="ARBA00022737"/>
    </source>
</evidence>